<dbReference type="InterPro" id="IPR013249">
    <property type="entry name" value="RNA_pol_sigma70_r4_t2"/>
</dbReference>
<sequence length="181" mass="19865">MSPRRLQAQGPQAVLGEPDLDDLMERFRGPLIGLLKAWRAAEPVELAQDVFAEAWISRGRFAGDWGASDQVGPWLRGIAWNLCAAAGRRRERGGAPLESAPEPAAPAEPADDSSTHLRAAIDRLPGELRAAVLMHYLERTPVREVAALLSVTEKTIEGRLYRARRELARLLEADAAKEATR</sequence>
<dbReference type="NCBIfam" id="TIGR02937">
    <property type="entry name" value="sigma70-ECF"/>
    <property type="match status" value="1"/>
</dbReference>
<evidence type="ECO:0000256" key="3">
    <source>
        <dbReference type="ARBA" id="ARBA00023082"/>
    </source>
</evidence>
<dbReference type="InterPro" id="IPR013325">
    <property type="entry name" value="RNA_pol_sigma_r2"/>
</dbReference>
<dbReference type="InterPro" id="IPR036388">
    <property type="entry name" value="WH-like_DNA-bd_sf"/>
</dbReference>
<dbReference type="InterPro" id="IPR014284">
    <property type="entry name" value="RNA_pol_sigma-70_dom"/>
</dbReference>
<dbReference type="Gene3D" id="1.10.10.10">
    <property type="entry name" value="Winged helix-like DNA-binding domain superfamily/Winged helix DNA-binding domain"/>
    <property type="match status" value="1"/>
</dbReference>
<comment type="similarity">
    <text evidence="1">Belongs to the sigma-70 factor family. ECF subfamily.</text>
</comment>
<dbReference type="PANTHER" id="PTHR43133">
    <property type="entry name" value="RNA POLYMERASE ECF-TYPE SIGMA FACTO"/>
    <property type="match status" value="1"/>
</dbReference>
<gene>
    <name evidence="8" type="primary">sigE_6</name>
    <name evidence="8" type="ORF">Pla133_10600</name>
</gene>
<dbReference type="SUPFAM" id="SSF88946">
    <property type="entry name" value="Sigma2 domain of RNA polymerase sigma factors"/>
    <property type="match status" value="1"/>
</dbReference>
<dbReference type="SUPFAM" id="SSF88659">
    <property type="entry name" value="Sigma3 and sigma4 domains of RNA polymerase sigma factors"/>
    <property type="match status" value="1"/>
</dbReference>
<feature type="domain" description="RNA polymerase sigma factor 70 region 4 type 2" evidence="7">
    <location>
        <begin position="117"/>
        <end position="167"/>
    </location>
</feature>
<dbReference type="InterPro" id="IPR039425">
    <property type="entry name" value="RNA_pol_sigma-70-like"/>
</dbReference>
<dbReference type="InterPro" id="IPR013324">
    <property type="entry name" value="RNA_pol_sigma_r3/r4-like"/>
</dbReference>
<protein>
    <submittedName>
        <fullName evidence="8">ECF RNA polymerase sigma factor SigE</fullName>
    </submittedName>
</protein>
<dbReference type="Proteomes" id="UP000316921">
    <property type="component" value="Chromosome"/>
</dbReference>
<accession>A0A518BG99</accession>
<keyword evidence="5" id="KW-0804">Transcription</keyword>
<dbReference type="RefSeq" id="WP_419192151.1">
    <property type="nucleotide sequence ID" value="NZ_CP036287.1"/>
</dbReference>
<evidence type="ECO:0000313" key="8">
    <source>
        <dbReference type="EMBL" id="QDU65994.1"/>
    </source>
</evidence>
<dbReference type="GO" id="GO:0006352">
    <property type="term" value="P:DNA-templated transcription initiation"/>
    <property type="evidence" value="ECO:0007669"/>
    <property type="project" value="InterPro"/>
</dbReference>
<dbReference type="EMBL" id="CP036287">
    <property type="protein sequence ID" value="QDU65994.1"/>
    <property type="molecule type" value="Genomic_DNA"/>
</dbReference>
<evidence type="ECO:0000256" key="4">
    <source>
        <dbReference type="ARBA" id="ARBA00023125"/>
    </source>
</evidence>
<dbReference type="KEGG" id="pbap:Pla133_10600"/>
<proteinExistence type="inferred from homology"/>
<dbReference type="AlphaFoldDB" id="A0A518BG99"/>
<evidence type="ECO:0000259" key="7">
    <source>
        <dbReference type="Pfam" id="PF08281"/>
    </source>
</evidence>
<feature type="compositionally biased region" description="Low complexity" evidence="6">
    <location>
        <begin position="94"/>
        <end position="108"/>
    </location>
</feature>
<dbReference type="PANTHER" id="PTHR43133:SF8">
    <property type="entry name" value="RNA POLYMERASE SIGMA FACTOR HI_1459-RELATED"/>
    <property type="match status" value="1"/>
</dbReference>
<keyword evidence="2" id="KW-0805">Transcription regulation</keyword>
<evidence type="ECO:0000256" key="6">
    <source>
        <dbReference type="SAM" id="MobiDB-lite"/>
    </source>
</evidence>
<name>A0A518BG99_9BACT</name>
<reference evidence="8 9" key="1">
    <citation type="submission" date="2019-02" db="EMBL/GenBank/DDBJ databases">
        <title>Deep-cultivation of Planctomycetes and their phenomic and genomic characterization uncovers novel biology.</title>
        <authorList>
            <person name="Wiegand S."/>
            <person name="Jogler M."/>
            <person name="Boedeker C."/>
            <person name="Pinto D."/>
            <person name="Vollmers J."/>
            <person name="Rivas-Marin E."/>
            <person name="Kohn T."/>
            <person name="Peeters S.H."/>
            <person name="Heuer A."/>
            <person name="Rast P."/>
            <person name="Oberbeckmann S."/>
            <person name="Bunk B."/>
            <person name="Jeske O."/>
            <person name="Meyerdierks A."/>
            <person name="Storesund J.E."/>
            <person name="Kallscheuer N."/>
            <person name="Luecker S."/>
            <person name="Lage O.M."/>
            <person name="Pohl T."/>
            <person name="Merkel B.J."/>
            <person name="Hornburger P."/>
            <person name="Mueller R.-W."/>
            <person name="Bruemmer F."/>
            <person name="Labrenz M."/>
            <person name="Spormann A.M."/>
            <person name="Op den Camp H."/>
            <person name="Overmann J."/>
            <person name="Amann R."/>
            <person name="Jetten M.S.M."/>
            <person name="Mascher T."/>
            <person name="Medema M.H."/>
            <person name="Devos D.P."/>
            <person name="Kaster A.-K."/>
            <person name="Ovreas L."/>
            <person name="Rohde M."/>
            <person name="Galperin M.Y."/>
            <person name="Jogler C."/>
        </authorList>
    </citation>
    <scope>NUCLEOTIDE SEQUENCE [LARGE SCALE GENOMIC DNA]</scope>
    <source>
        <strain evidence="8 9">Pla133</strain>
    </source>
</reference>
<evidence type="ECO:0000256" key="2">
    <source>
        <dbReference type="ARBA" id="ARBA00023015"/>
    </source>
</evidence>
<dbReference type="GO" id="GO:0003677">
    <property type="term" value="F:DNA binding"/>
    <property type="evidence" value="ECO:0007669"/>
    <property type="project" value="UniProtKB-KW"/>
</dbReference>
<dbReference type="Pfam" id="PF08281">
    <property type="entry name" value="Sigma70_r4_2"/>
    <property type="match status" value="1"/>
</dbReference>
<evidence type="ECO:0000256" key="1">
    <source>
        <dbReference type="ARBA" id="ARBA00010641"/>
    </source>
</evidence>
<evidence type="ECO:0000256" key="5">
    <source>
        <dbReference type="ARBA" id="ARBA00023163"/>
    </source>
</evidence>
<keyword evidence="4" id="KW-0238">DNA-binding</keyword>
<keyword evidence="9" id="KW-1185">Reference proteome</keyword>
<evidence type="ECO:0000313" key="9">
    <source>
        <dbReference type="Proteomes" id="UP000316921"/>
    </source>
</evidence>
<feature type="region of interest" description="Disordered" evidence="6">
    <location>
        <begin position="93"/>
        <end position="114"/>
    </location>
</feature>
<dbReference type="Gene3D" id="1.10.1740.10">
    <property type="match status" value="1"/>
</dbReference>
<dbReference type="CDD" id="cd06171">
    <property type="entry name" value="Sigma70_r4"/>
    <property type="match status" value="1"/>
</dbReference>
<dbReference type="GO" id="GO:0016987">
    <property type="term" value="F:sigma factor activity"/>
    <property type="evidence" value="ECO:0007669"/>
    <property type="project" value="UniProtKB-KW"/>
</dbReference>
<keyword evidence="3" id="KW-0731">Sigma factor</keyword>
<organism evidence="8 9">
    <name type="scientific">Engelhardtia mirabilis</name>
    <dbReference type="NCBI Taxonomy" id="2528011"/>
    <lineage>
        <taxon>Bacteria</taxon>
        <taxon>Pseudomonadati</taxon>
        <taxon>Planctomycetota</taxon>
        <taxon>Planctomycetia</taxon>
        <taxon>Planctomycetia incertae sedis</taxon>
        <taxon>Engelhardtia</taxon>
    </lineage>
</organism>